<dbReference type="PANTHER" id="PTHR30486:SF6">
    <property type="entry name" value="TYPE IV PILUS RETRACTATION ATPASE PILT"/>
    <property type="match status" value="1"/>
</dbReference>
<comment type="similarity">
    <text evidence="1">Belongs to the GSP E family.</text>
</comment>
<dbReference type="Pfam" id="PF00437">
    <property type="entry name" value="T2SSE"/>
    <property type="match status" value="1"/>
</dbReference>
<dbReference type="Gene3D" id="3.40.50.300">
    <property type="entry name" value="P-loop containing nucleotide triphosphate hydrolases"/>
    <property type="match status" value="1"/>
</dbReference>
<name>A0ABS4D6H5_9CHLR</name>
<evidence type="ECO:0000256" key="1">
    <source>
        <dbReference type="ARBA" id="ARBA00006611"/>
    </source>
</evidence>
<evidence type="ECO:0000313" key="4">
    <source>
        <dbReference type="Proteomes" id="UP001193081"/>
    </source>
</evidence>
<organism evidence="3 4">
    <name type="scientific">Candidatus Chloroploca mongolica</name>
    <dbReference type="NCBI Taxonomy" id="2528176"/>
    <lineage>
        <taxon>Bacteria</taxon>
        <taxon>Bacillati</taxon>
        <taxon>Chloroflexota</taxon>
        <taxon>Chloroflexia</taxon>
        <taxon>Chloroflexales</taxon>
        <taxon>Chloroflexineae</taxon>
        <taxon>Oscillochloridaceae</taxon>
        <taxon>Candidatus Chloroploca</taxon>
    </lineage>
</organism>
<dbReference type="RefSeq" id="WP_135477093.1">
    <property type="nucleotide sequence ID" value="NZ_SIJK02000006.1"/>
</dbReference>
<evidence type="ECO:0000259" key="2">
    <source>
        <dbReference type="Pfam" id="PF00437"/>
    </source>
</evidence>
<dbReference type="InterPro" id="IPR027417">
    <property type="entry name" value="P-loop_NTPase"/>
</dbReference>
<reference evidence="3 4" key="1">
    <citation type="submission" date="2021-03" db="EMBL/GenBank/DDBJ databases">
        <authorList>
            <person name="Grouzdev D.S."/>
        </authorList>
    </citation>
    <scope>NUCLEOTIDE SEQUENCE [LARGE SCALE GENOMIC DNA]</scope>
    <source>
        <strain evidence="3 4">M50-1</strain>
    </source>
</reference>
<dbReference type="CDD" id="cd01130">
    <property type="entry name" value="VirB11-like_ATPase"/>
    <property type="match status" value="1"/>
</dbReference>
<accession>A0ABS4D6H5</accession>
<sequence>MHTECDLVETELAACAGQSNEERKRALHIRPDYAAITEELQMLVRSGRFRDCWDLPPEEAFARLGVGLALGSDDWVHINWYGPLEIWRDPEHQVSDILYNGPPEEPFYVVQRGAMVCTGVTAHPDWITWTQHQLLLRDMKVLPYVLDWPPMAQGVADLLRYAITGPPVSRMGRSLSIRLLPERWRTLDDLVQAHIISREASELLLAGLASGASLLVAGPTGSGKTTLTAALTQAVGQRMRLVFVEDGGELPRSPNSLHLEAPAEEGGFTRAVTFALRQKPNYIIVGEVRGGEAMAMLQAAATGHPGVGTIHAGGVQGALRNLERMAMLGLAAEAGGGGQAAAQIVRGLITSDTVNLIVVTIGQTARGRRAVLSIEEVLRQGAQGQSGDVFPTNTLFSYDQYYERLVQTGNVNAAWGLGRF</sequence>
<feature type="domain" description="Bacterial type II secretion system protein E" evidence="2">
    <location>
        <begin position="167"/>
        <end position="330"/>
    </location>
</feature>
<evidence type="ECO:0000313" key="3">
    <source>
        <dbReference type="EMBL" id="MBP1465031.1"/>
    </source>
</evidence>
<protein>
    <submittedName>
        <fullName evidence="3">CpaF family protein</fullName>
    </submittedName>
</protein>
<dbReference type="SUPFAM" id="SSF52540">
    <property type="entry name" value="P-loop containing nucleoside triphosphate hydrolases"/>
    <property type="match status" value="1"/>
</dbReference>
<dbReference type="EMBL" id="SIJK02000006">
    <property type="protein sequence ID" value="MBP1465031.1"/>
    <property type="molecule type" value="Genomic_DNA"/>
</dbReference>
<dbReference type="PANTHER" id="PTHR30486">
    <property type="entry name" value="TWITCHING MOTILITY PROTEIN PILT"/>
    <property type="match status" value="1"/>
</dbReference>
<keyword evidence="4" id="KW-1185">Reference proteome</keyword>
<proteinExistence type="inferred from homology"/>
<comment type="caution">
    <text evidence="3">The sequence shown here is derived from an EMBL/GenBank/DDBJ whole genome shotgun (WGS) entry which is preliminary data.</text>
</comment>
<dbReference type="InterPro" id="IPR050921">
    <property type="entry name" value="T4SS_GSP_E_ATPase"/>
</dbReference>
<dbReference type="InterPro" id="IPR001482">
    <property type="entry name" value="T2SS/T4SS_dom"/>
</dbReference>
<gene>
    <name evidence="3" type="ORF">EYB53_004860</name>
</gene>
<dbReference type="Proteomes" id="UP001193081">
    <property type="component" value="Unassembled WGS sequence"/>
</dbReference>